<feature type="compositionally biased region" description="Low complexity" evidence="1">
    <location>
        <begin position="459"/>
        <end position="472"/>
    </location>
</feature>
<dbReference type="SUPFAM" id="SSF101447">
    <property type="entry name" value="Formin homology 2 domain (FH2 domain)"/>
    <property type="match status" value="1"/>
</dbReference>
<dbReference type="InterPro" id="IPR051425">
    <property type="entry name" value="Formin_Homology"/>
</dbReference>
<feature type="region of interest" description="Disordered" evidence="1">
    <location>
        <begin position="448"/>
        <end position="669"/>
    </location>
</feature>
<evidence type="ECO:0000313" key="4">
    <source>
        <dbReference type="Proteomes" id="UP000626109"/>
    </source>
</evidence>
<name>A0A813IAF4_POLGL</name>
<evidence type="ECO:0000256" key="1">
    <source>
        <dbReference type="SAM" id="MobiDB-lite"/>
    </source>
</evidence>
<dbReference type="Gene3D" id="1.20.58.2220">
    <property type="entry name" value="Formin, FH2 domain"/>
    <property type="match status" value="1"/>
</dbReference>
<dbReference type="PANTHER" id="PTHR45725:SF1">
    <property type="entry name" value="DISHEVELLED ASSOCIATED ACTIVATOR OF MORPHOGENESIS, ISOFORM D"/>
    <property type="match status" value="1"/>
</dbReference>
<feature type="domain" description="FH2" evidence="2">
    <location>
        <begin position="1"/>
        <end position="455"/>
    </location>
</feature>
<sequence>MAVGETPFGRRIHWVGAAYDEPDGESVFGAMDGVNGPWSKLRQSCGIETAPVYGIDFDPDLLKAMFSKKDQSKPNAGRQRQIARKPQGITVLDATRAQNMAIVISKLKVSCQDICRSLHDLDFFDQNVTIDDVELLIQVLPTPDESKKLLEHQHIVEQLRDVEQKMMHFCVLPKSVVRLRLMKFALSHATTYSSLLWRCKVLGYAAEEVHTSVQLKELLSVILRVGNFINYGVEQACTQGTVRAFAIESLGSLASFKTGAVSTLHFLCLSMRSADPTFFKAFKEGLVHVHEAARENVALLKSAIQAFDKEVEFAKLQGKMLLAKEEGPAQSAFDKEVEFAKLQGKMLLAKCSWQKSEGFADTTDSPEDRMNQLAALLQTENSELQSKLAEVLVSCTEVQVYFSISEKAKANLSPFELFCGHISTFEEQLGAAWQEIERNPRRWQQFASAADSGNAARHQFASDARQQFASASRARRKSLPGGRLSEEQTEALRNNGDEEGRARAMTGGVGEGRAGAMTEEEITSRGHAPLLDVSQAPPVSRTSARSRAASAPSETASRRSSGKRTPFQSPSRSPSPLPVGEESLEPAQGKGPPPKGSGKAVKSPPLVKGAPKGTSIPPPAKGPGKGVPGQIDEPWAEMAAEPPEEGAARRWTPRTVTGSKLQSNLGQDCKQEMLPEKAWRRMDSLEKALLEQRRDNIRLQDMLANLLGSQREGLGAQELPRSRSPPRHRADRTQDIAASSRAKLTLDNNSNNNSNNDNNNNNNNNTNNKSSWSSRSSLTLSSDEELGAQPIMEVESKEQLDQNEDREDMETAQARTPPGPNSDIQTHHLPCHISTWWGTFVSKQSCKPSWHSEQEQDKSPPTSSSWRLDLTRTRNLALTLDDAVLAEAEAESGDNTSLPMRRRDAWLSCVKLSQSSPKLKL</sequence>
<evidence type="ECO:0000259" key="2">
    <source>
        <dbReference type="PROSITE" id="PS51444"/>
    </source>
</evidence>
<dbReference type="InterPro" id="IPR042201">
    <property type="entry name" value="FH2_Formin_sf"/>
</dbReference>
<comment type="caution">
    <text evidence="3">The sequence shown here is derived from an EMBL/GenBank/DDBJ whole genome shotgun (WGS) entry which is preliminary data.</text>
</comment>
<feature type="compositionally biased region" description="Low complexity" evidence="1">
    <location>
        <begin position="586"/>
        <end position="605"/>
    </location>
</feature>
<feature type="compositionally biased region" description="Low complexity" evidence="1">
    <location>
        <begin position="745"/>
        <end position="781"/>
    </location>
</feature>
<gene>
    <name evidence="3" type="ORF">PGLA2088_LOCUS6295</name>
</gene>
<dbReference type="PANTHER" id="PTHR45725">
    <property type="entry name" value="FORMIN HOMOLOGY 2 FAMILY MEMBER"/>
    <property type="match status" value="1"/>
</dbReference>
<dbReference type="SMART" id="SM00498">
    <property type="entry name" value="FH2"/>
    <property type="match status" value="1"/>
</dbReference>
<dbReference type="InterPro" id="IPR015425">
    <property type="entry name" value="FH2_Formin"/>
</dbReference>
<feature type="region of interest" description="Disordered" evidence="1">
    <location>
        <begin position="711"/>
        <end position="826"/>
    </location>
</feature>
<protein>
    <recommendedName>
        <fullName evidence="2">FH2 domain-containing protein</fullName>
    </recommendedName>
</protein>
<dbReference type="EMBL" id="CAJNNW010006229">
    <property type="protein sequence ID" value="CAE8648126.1"/>
    <property type="molecule type" value="Genomic_DNA"/>
</dbReference>
<reference evidence="3" key="1">
    <citation type="submission" date="2021-02" db="EMBL/GenBank/DDBJ databases">
        <authorList>
            <person name="Dougan E. K."/>
            <person name="Rhodes N."/>
            <person name="Thang M."/>
            <person name="Chan C."/>
        </authorList>
    </citation>
    <scope>NUCLEOTIDE SEQUENCE</scope>
</reference>
<feature type="compositionally biased region" description="Acidic residues" evidence="1">
    <location>
        <begin position="801"/>
        <end position="810"/>
    </location>
</feature>
<feature type="compositionally biased region" description="Low complexity" evidence="1">
    <location>
        <begin position="540"/>
        <end position="559"/>
    </location>
</feature>
<dbReference type="PROSITE" id="PS51444">
    <property type="entry name" value="FH2"/>
    <property type="match status" value="1"/>
</dbReference>
<feature type="compositionally biased region" description="Polar residues" evidence="1">
    <location>
        <begin position="654"/>
        <end position="666"/>
    </location>
</feature>
<accession>A0A813IAF4</accession>
<evidence type="ECO:0000313" key="3">
    <source>
        <dbReference type="EMBL" id="CAE8648126.1"/>
    </source>
</evidence>
<proteinExistence type="predicted"/>
<dbReference type="AlphaFoldDB" id="A0A813IAF4"/>
<dbReference type="Pfam" id="PF02181">
    <property type="entry name" value="FH2"/>
    <property type="match status" value="1"/>
</dbReference>
<organism evidence="3 4">
    <name type="scientific">Polarella glacialis</name>
    <name type="common">Dinoflagellate</name>
    <dbReference type="NCBI Taxonomy" id="89957"/>
    <lineage>
        <taxon>Eukaryota</taxon>
        <taxon>Sar</taxon>
        <taxon>Alveolata</taxon>
        <taxon>Dinophyceae</taxon>
        <taxon>Suessiales</taxon>
        <taxon>Suessiaceae</taxon>
        <taxon>Polarella</taxon>
    </lineage>
</organism>
<dbReference type="Proteomes" id="UP000626109">
    <property type="component" value="Unassembled WGS sequence"/>
</dbReference>